<accession>A0A918BA99</accession>
<dbReference type="Gene3D" id="3.40.50.620">
    <property type="entry name" value="HUPs"/>
    <property type="match status" value="1"/>
</dbReference>
<dbReference type="AlphaFoldDB" id="A0A918BA99"/>
<evidence type="ECO:0000313" key="3">
    <source>
        <dbReference type="Proteomes" id="UP000620156"/>
    </source>
</evidence>
<reference evidence="2" key="2">
    <citation type="submission" date="2020-09" db="EMBL/GenBank/DDBJ databases">
        <authorList>
            <person name="Sun Q."/>
            <person name="Ohkuma M."/>
        </authorList>
    </citation>
    <scope>NUCLEOTIDE SEQUENCE</scope>
    <source>
        <strain evidence="2">JCM 3131</strain>
    </source>
</reference>
<evidence type="ECO:0000256" key="1">
    <source>
        <dbReference type="SAM" id="MobiDB-lite"/>
    </source>
</evidence>
<reference evidence="2" key="1">
    <citation type="journal article" date="2014" name="Int. J. Syst. Evol. Microbiol.">
        <title>Complete genome sequence of Corynebacterium casei LMG S-19264T (=DSM 44701T), isolated from a smear-ripened cheese.</title>
        <authorList>
            <consortium name="US DOE Joint Genome Institute (JGI-PGF)"/>
            <person name="Walter F."/>
            <person name="Albersmeier A."/>
            <person name="Kalinowski J."/>
            <person name="Ruckert C."/>
        </authorList>
    </citation>
    <scope>NUCLEOTIDE SEQUENCE</scope>
    <source>
        <strain evidence="2">JCM 3131</strain>
    </source>
</reference>
<proteinExistence type="predicted"/>
<name>A0A918BA99_9ACTN</name>
<comment type="caution">
    <text evidence="2">The sequence shown here is derived from an EMBL/GenBank/DDBJ whole genome shotgun (WGS) entry which is preliminary data.</text>
</comment>
<sequence>MEPETVHDRMREALVAAGRSAPLTAADARAAERFPGRLPGSVSQAGRPGPARRAHCPVAVPGTDGSR</sequence>
<keyword evidence="3" id="KW-1185">Reference proteome</keyword>
<dbReference type="EMBL" id="BMQK01000003">
    <property type="protein sequence ID" value="GGQ48799.1"/>
    <property type="molecule type" value="Genomic_DNA"/>
</dbReference>
<organism evidence="2 3">
    <name type="scientific">Streptomyces ruber</name>
    <dbReference type="NCBI Taxonomy" id="83378"/>
    <lineage>
        <taxon>Bacteria</taxon>
        <taxon>Bacillati</taxon>
        <taxon>Actinomycetota</taxon>
        <taxon>Actinomycetes</taxon>
        <taxon>Kitasatosporales</taxon>
        <taxon>Streptomycetaceae</taxon>
        <taxon>Streptomyces</taxon>
    </lineage>
</organism>
<protein>
    <submittedName>
        <fullName evidence="2">Uncharacterized protein</fullName>
    </submittedName>
</protein>
<dbReference type="InterPro" id="IPR014729">
    <property type="entry name" value="Rossmann-like_a/b/a_fold"/>
</dbReference>
<evidence type="ECO:0000313" key="2">
    <source>
        <dbReference type="EMBL" id="GGQ48799.1"/>
    </source>
</evidence>
<feature type="region of interest" description="Disordered" evidence="1">
    <location>
        <begin position="36"/>
        <end position="67"/>
    </location>
</feature>
<gene>
    <name evidence="2" type="ORF">GCM10010145_16950</name>
</gene>
<dbReference type="Proteomes" id="UP000620156">
    <property type="component" value="Unassembled WGS sequence"/>
</dbReference>